<keyword evidence="3" id="KW-1185">Reference proteome</keyword>
<dbReference type="EMBL" id="KZ678653">
    <property type="protein sequence ID" value="PSR77496.1"/>
    <property type="molecule type" value="Genomic_DNA"/>
</dbReference>
<dbReference type="AlphaFoldDB" id="A0A2T2ZV09"/>
<dbReference type="PRINTS" id="PR00837">
    <property type="entry name" value="V5TPXLIKE"/>
</dbReference>
<dbReference type="PRINTS" id="PR00838">
    <property type="entry name" value="V5ALLERGEN"/>
</dbReference>
<dbReference type="InterPro" id="IPR001283">
    <property type="entry name" value="CRISP-related"/>
</dbReference>
<dbReference type="STRING" id="2025994.A0A2T2ZV09"/>
<protein>
    <submittedName>
        <fullName evidence="2">CAP domain-containing protein</fullName>
    </submittedName>
</protein>
<dbReference type="InterPro" id="IPR002413">
    <property type="entry name" value="V5_allergen-like"/>
</dbReference>
<feature type="non-terminal residue" evidence="2">
    <location>
        <position position="143"/>
    </location>
</feature>
<accession>A0A2T2ZV09</accession>
<dbReference type="InterPro" id="IPR018244">
    <property type="entry name" value="Allrgn_V5/Tpx1_CS"/>
</dbReference>
<proteinExistence type="predicted"/>
<dbReference type="PANTHER" id="PTHR10334">
    <property type="entry name" value="CYSTEINE-RICH SECRETORY PROTEIN-RELATED"/>
    <property type="match status" value="1"/>
</dbReference>
<dbReference type="Pfam" id="PF00188">
    <property type="entry name" value="CAP"/>
    <property type="match status" value="1"/>
</dbReference>
<gene>
    <name evidence="2" type="ORF">BD289DRAFT_357702</name>
</gene>
<dbReference type="Proteomes" id="UP000241462">
    <property type="component" value="Unassembled WGS sequence"/>
</dbReference>
<dbReference type="InParanoid" id="A0A2T2ZV09"/>
<feature type="domain" description="SCP" evidence="1">
    <location>
        <begin position="7"/>
        <end position="143"/>
    </location>
</feature>
<reference evidence="2 3" key="1">
    <citation type="journal article" date="2018" name="Mycol. Prog.">
        <title>Coniella lustricola, a new species from submerged detritus.</title>
        <authorList>
            <person name="Raudabaugh D.B."/>
            <person name="Iturriaga T."/>
            <person name="Carver A."/>
            <person name="Mondo S."/>
            <person name="Pangilinan J."/>
            <person name="Lipzen A."/>
            <person name="He G."/>
            <person name="Amirebrahimi M."/>
            <person name="Grigoriev I.V."/>
            <person name="Miller A.N."/>
        </authorList>
    </citation>
    <scope>NUCLEOTIDE SEQUENCE [LARGE SCALE GENOMIC DNA]</scope>
    <source>
        <strain evidence="2 3">B22-T-1</strain>
    </source>
</reference>
<dbReference type="PROSITE" id="PS01009">
    <property type="entry name" value="CRISP_1"/>
    <property type="match status" value="1"/>
</dbReference>
<feature type="non-terminal residue" evidence="2">
    <location>
        <position position="1"/>
    </location>
</feature>
<dbReference type="Gene3D" id="3.40.33.10">
    <property type="entry name" value="CAP"/>
    <property type="match status" value="1"/>
</dbReference>
<dbReference type="SMART" id="SM00198">
    <property type="entry name" value="SCP"/>
    <property type="match status" value="1"/>
</dbReference>
<sequence length="143" mass="14857">ASSGLSTDETNALSIQNSARSAVSETALTWSDSLAADAQSWAENLASTYGSSGDLVHSSGTGEGENLYWQSDAATPYANAATAWVDEKDLYSGEAIADDSAFETYGHYTQIIWDTTTSVGMGVASDGAGGYYVVARYDPAGNV</sequence>
<evidence type="ECO:0000313" key="3">
    <source>
        <dbReference type="Proteomes" id="UP000241462"/>
    </source>
</evidence>
<dbReference type="OrthoDB" id="43654at2759"/>
<dbReference type="SUPFAM" id="SSF55797">
    <property type="entry name" value="PR-1-like"/>
    <property type="match status" value="1"/>
</dbReference>
<dbReference type="InterPro" id="IPR035940">
    <property type="entry name" value="CAP_sf"/>
</dbReference>
<evidence type="ECO:0000259" key="1">
    <source>
        <dbReference type="SMART" id="SM00198"/>
    </source>
</evidence>
<dbReference type="InterPro" id="IPR014044">
    <property type="entry name" value="CAP_dom"/>
</dbReference>
<organism evidence="2 3">
    <name type="scientific">Coniella lustricola</name>
    <dbReference type="NCBI Taxonomy" id="2025994"/>
    <lineage>
        <taxon>Eukaryota</taxon>
        <taxon>Fungi</taxon>
        <taxon>Dikarya</taxon>
        <taxon>Ascomycota</taxon>
        <taxon>Pezizomycotina</taxon>
        <taxon>Sordariomycetes</taxon>
        <taxon>Sordariomycetidae</taxon>
        <taxon>Diaporthales</taxon>
        <taxon>Schizoparmaceae</taxon>
        <taxon>Coniella</taxon>
    </lineage>
</organism>
<name>A0A2T2ZV09_9PEZI</name>
<dbReference type="GO" id="GO:0005576">
    <property type="term" value="C:extracellular region"/>
    <property type="evidence" value="ECO:0007669"/>
    <property type="project" value="InterPro"/>
</dbReference>
<evidence type="ECO:0000313" key="2">
    <source>
        <dbReference type="EMBL" id="PSR77496.1"/>
    </source>
</evidence>